<comment type="caution">
    <text evidence="3">The sequence shown here is derived from an EMBL/GenBank/DDBJ whole genome shotgun (WGS) entry which is preliminary data.</text>
</comment>
<proteinExistence type="predicted"/>
<evidence type="ECO:0000256" key="1">
    <source>
        <dbReference type="SAM" id="Phobius"/>
    </source>
</evidence>
<keyword evidence="1" id="KW-0472">Membrane</keyword>
<feature type="domain" description="DUF5723" evidence="2">
    <location>
        <begin position="92"/>
        <end position="491"/>
    </location>
</feature>
<organism evidence="3 4">
    <name type="scientific">Fodinibius halophilus</name>
    <dbReference type="NCBI Taxonomy" id="1736908"/>
    <lineage>
        <taxon>Bacteria</taxon>
        <taxon>Pseudomonadati</taxon>
        <taxon>Balneolota</taxon>
        <taxon>Balneolia</taxon>
        <taxon>Balneolales</taxon>
        <taxon>Balneolaceae</taxon>
        <taxon>Fodinibius</taxon>
    </lineage>
</organism>
<dbReference type="InterPro" id="IPR043781">
    <property type="entry name" value="DUF5723"/>
</dbReference>
<protein>
    <recommendedName>
        <fullName evidence="2">DUF5723 domain-containing protein</fullName>
    </recommendedName>
</protein>
<dbReference type="RefSeq" id="WP_165265175.1">
    <property type="nucleotide sequence ID" value="NZ_JAALLS010000001.1"/>
</dbReference>
<dbReference type="Pfam" id="PF18990">
    <property type="entry name" value="DUF5723"/>
    <property type="match status" value="1"/>
</dbReference>
<evidence type="ECO:0000313" key="4">
    <source>
        <dbReference type="Proteomes" id="UP000479132"/>
    </source>
</evidence>
<reference evidence="3 4" key="1">
    <citation type="submission" date="2020-02" db="EMBL/GenBank/DDBJ databases">
        <title>Aliifodinibius halophilus 2W32, complete genome.</title>
        <authorList>
            <person name="Li Y."/>
            <person name="Wu S."/>
        </authorList>
    </citation>
    <scope>NUCLEOTIDE SEQUENCE [LARGE SCALE GENOMIC DNA]</scope>
    <source>
        <strain evidence="3 4">2W32</strain>
    </source>
</reference>
<gene>
    <name evidence="3" type="ORF">G3569_01020</name>
</gene>
<dbReference type="Proteomes" id="UP000479132">
    <property type="component" value="Unassembled WGS sequence"/>
</dbReference>
<keyword evidence="1" id="KW-0812">Transmembrane</keyword>
<dbReference type="EMBL" id="JAALLS010000001">
    <property type="protein sequence ID" value="NGP86917.1"/>
    <property type="molecule type" value="Genomic_DNA"/>
</dbReference>
<dbReference type="AlphaFoldDB" id="A0A6M1SZ27"/>
<feature type="transmembrane region" description="Helical" evidence="1">
    <location>
        <begin position="9"/>
        <end position="29"/>
    </location>
</feature>
<accession>A0A6M1SZ27</accession>
<keyword evidence="1" id="KW-1133">Transmembrane helix</keyword>
<name>A0A6M1SZ27_9BACT</name>
<sequence length="517" mass="57189">MTKNRYSTSFIYLAVIILMILGGAIPYIAKAQPVLGARNTALGGGGTAYLTGYEATFWNPANLMVHDRSGQWHIGLGHAGILHESVLSTEAADNQYYNFTDAYYPFQLSAVTITDRQRETILDNNYPSDRLTSQYQTRADVILGGALWQREKEAFSIVARARFASRIVVGRGWYSDKFIESEGEQVRDFTLEQHRNHLYEISFGYAREFTFFNGLSPQINKIHIGIAPKLVLAGPGMNMKYDARYIRPEDGSIPSFVSSFFYQSTGNYSNATQAYRNGSSALASINRNFDRQLVIENTGYGVGVDFGLTYIIPLGNDFSTINASGKESVTSKSIRIALSLNDVGIIRHRNNPVQLETPKDTVSASQQAIANSMFIGSNGQYLSYFEQATDLSNPILNSKENNQQEFNTLLPTSINAGIMIEYSRLTLMGDLTLGLKNNAFTNTKLAVHLGLEAYPLKRVPLRVGTRLASGLPTQVGLGTGIELRNWSFNVGTQVLIRARTLTSEFIGGAFAGLKFHF</sequence>
<evidence type="ECO:0000313" key="3">
    <source>
        <dbReference type="EMBL" id="NGP86917.1"/>
    </source>
</evidence>
<evidence type="ECO:0000259" key="2">
    <source>
        <dbReference type="Pfam" id="PF18990"/>
    </source>
</evidence>
<keyword evidence="4" id="KW-1185">Reference proteome</keyword>
<dbReference type="Gene3D" id="2.40.160.60">
    <property type="entry name" value="Outer membrane protein transport protein (OMPP1/FadL/TodX)"/>
    <property type="match status" value="1"/>
</dbReference>